<dbReference type="OrthoDB" id="9765111at2"/>
<dbReference type="KEGG" id="vbl:L21SP4_00482"/>
<evidence type="ECO:0000256" key="2">
    <source>
        <dbReference type="ARBA" id="ARBA00009840"/>
    </source>
</evidence>
<dbReference type="AlphaFoldDB" id="A0A0G3EB89"/>
<dbReference type="EMBL" id="CP010904">
    <property type="protein sequence ID" value="AKJ63761.1"/>
    <property type="molecule type" value="Genomic_DNA"/>
</dbReference>
<proteinExistence type="inferred from homology"/>
<dbReference type="PATRIC" id="fig|1609981.3.peg.508"/>
<accession>A0A0G3EB89</accession>
<dbReference type="PANTHER" id="PTHR30563:SF0">
    <property type="entry name" value="DNA RECOMBINATION PROTEIN RMUC"/>
    <property type="match status" value="1"/>
</dbReference>
<evidence type="ECO:0000313" key="5">
    <source>
        <dbReference type="EMBL" id="AKJ63761.1"/>
    </source>
</evidence>
<dbReference type="Proteomes" id="UP000035268">
    <property type="component" value="Chromosome"/>
</dbReference>
<evidence type="ECO:0000256" key="1">
    <source>
        <dbReference type="ARBA" id="ARBA00003416"/>
    </source>
</evidence>
<dbReference type="PANTHER" id="PTHR30563">
    <property type="entry name" value="DNA RECOMBINATION PROTEIN RMUC"/>
    <property type="match status" value="1"/>
</dbReference>
<dbReference type="InterPro" id="IPR003798">
    <property type="entry name" value="DNA_recombination_RmuC"/>
</dbReference>
<keyword evidence="4" id="KW-0233">DNA recombination</keyword>
<keyword evidence="6" id="KW-1185">Reference proteome</keyword>
<evidence type="ECO:0000313" key="6">
    <source>
        <dbReference type="Proteomes" id="UP000035268"/>
    </source>
</evidence>
<protein>
    <submittedName>
        <fullName evidence="5">DNA recombination protein RmuC</fullName>
    </submittedName>
</protein>
<organism evidence="5 6">
    <name type="scientific">Kiritimatiella glycovorans</name>
    <dbReference type="NCBI Taxonomy" id="1307763"/>
    <lineage>
        <taxon>Bacteria</taxon>
        <taxon>Pseudomonadati</taxon>
        <taxon>Kiritimatiellota</taxon>
        <taxon>Kiritimatiellia</taxon>
        <taxon>Kiritimatiellales</taxon>
        <taxon>Kiritimatiellaceae</taxon>
        <taxon>Kiritimatiella</taxon>
    </lineage>
</organism>
<dbReference type="STRING" id="1307763.L21SP4_00482"/>
<evidence type="ECO:0000256" key="3">
    <source>
        <dbReference type="ARBA" id="ARBA00023054"/>
    </source>
</evidence>
<evidence type="ECO:0000256" key="4">
    <source>
        <dbReference type="ARBA" id="ARBA00023172"/>
    </source>
</evidence>
<dbReference type="RefSeq" id="WP_052881161.1">
    <property type="nucleotide sequence ID" value="NZ_CP010904.1"/>
</dbReference>
<keyword evidence="3" id="KW-0175">Coiled coil</keyword>
<comment type="similarity">
    <text evidence="2">Belongs to the RmuC family.</text>
</comment>
<gene>
    <name evidence="5" type="primary">rmuC</name>
    <name evidence="5" type="ORF">L21SP4_00482</name>
</gene>
<dbReference type="Pfam" id="PF02646">
    <property type="entry name" value="RmuC"/>
    <property type="match status" value="1"/>
</dbReference>
<sequence>MMHWSLFIGIGIGAAAGAAVMAAWAHGRLARLRDRLEFERSRSEEKLATLDEARESMAHQFENLANRIFEEKGQRLGTEQRERLDQLLAPLRQQITEFRKRVDDVHHEESRERASLKNQVQQLQECSREVGERAAHLTQALRGEVKTQGDWGEFILERILEESGLRRDEEYEVQTQYTDASGRRLRPDVVLHLPEEKDVVIDSKVSLKSYEQYCHADDEPTRGEALNAHLQSMRQHIRDLGQKKYEDLEAVRSLDFVLMFVPVEPAFITAAREDPSLYHEAFQRNILLVGPSTLMMTLRIIESIWRREKQSQNADAIASRAGSLYDKFVSFVESIEDVGQHLDRAKESHEQAVKRLQTGSGNVLRQIEMLRELGVRARKKLPPDWNAEEEDPADKAP</sequence>
<reference evidence="5 6" key="2">
    <citation type="journal article" date="2016" name="ISME J.">
        <title>Characterization of the first cultured representative of Verrucomicrobia subdivision 5 indicates the proposal of a novel phylum.</title>
        <authorList>
            <person name="Spring S."/>
            <person name="Bunk B."/>
            <person name="Sproer C."/>
            <person name="Schumann P."/>
            <person name="Rohde M."/>
            <person name="Tindall B.J."/>
            <person name="Klenk H.P."/>
        </authorList>
    </citation>
    <scope>NUCLEOTIDE SEQUENCE [LARGE SCALE GENOMIC DNA]</scope>
    <source>
        <strain evidence="5 6">L21-Fru-AB</strain>
    </source>
</reference>
<name>A0A0G3EB89_9BACT</name>
<reference evidence="6" key="1">
    <citation type="submission" date="2015-02" db="EMBL/GenBank/DDBJ databases">
        <title>Description and complete genome sequence of the first cultured representative of the subdivision 5 of the Verrucomicrobia phylum.</title>
        <authorList>
            <person name="Spring S."/>
            <person name="Bunk B."/>
            <person name="Sproer C."/>
            <person name="Klenk H.-P."/>
        </authorList>
    </citation>
    <scope>NUCLEOTIDE SEQUENCE [LARGE SCALE GENOMIC DNA]</scope>
    <source>
        <strain evidence="6">L21-Fru-AB</strain>
    </source>
</reference>
<comment type="function">
    <text evidence="1">Involved in DNA recombination.</text>
</comment>
<dbReference type="GO" id="GO:0006310">
    <property type="term" value="P:DNA recombination"/>
    <property type="evidence" value="ECO:0007669"/>
    <property type="project" value="UniProtKB-KW"/>
</dbReference>